<protein>
    <submittedName>
        <fullName evidence="1">Uncharacterized protein</fullName>
    </submittedName>
</protein>
<organism evidence="1 2">
    <name type="scientific">Sphingomonas longa</name>
    <dbReference type="NCBI Taxonomy" id="2778730"/>
    <lineage>
        <taxon>Bacteria</taxon>
        <taxon>Pseudomonadati</taxon>
        <taxon>Pseudomonadota</taxon>
        <taxon>Alphaproteobacteria</taxon>
        <taxon>Sphingomonadales</taxon>
        <taxon>Sphingomonadaceae</taxon>
        <taxon>Sphingomonas</taxon>
    </lineage>
</organism>
<accession>A0ABS2DA89</accession>
<keyword evidence="2" id="KW-1185">Reference proteome</keyword>
<gene>
    <name evidence="1" type="ORF">ILT43_15825</name>
</gene>
<evidence type="ECO:0000313" key="1">
    <source>
        <dbReference type="EMBL" id="MBM6577851.1"/>
    </source>
</evidence>
<proteinExistence type="predicted"/>
<sequence>MGVLQKSWPEGLSDEEALQRLQTLCLGACDGIQDLADDARYKALRRALLARVDLRPLAPSFIAAQPGLEAFVRHIRETKDRAARRDRVRQEFLPLWNEIRGDEPISSAAWTGRPARHEQAAIVQALAPIALEAVQRLIDDEERALGNGGPVDTDRAVALQQLRALHDALGQLIMCVEREQPLTTALSRLQAIRQEAKITFGRLVTALPVTTSALMAFGSVVGIAEIFVGNVVISVAAGAMAGNTVKDAMLKKDATASSAAGRQ</sequence>
<dbReference type="EMBL" id="JAFEMC010000005">
    <property type="protein sequence ID" value="MBM6577851.1"/>
    <property type="molecule type" value="Genomic_DNA"/>
</dbReference>
<evidence type="ECO:0000313" key="2">
    <source>
        <dbReference type="Proteomes" id="UP000763641"/>
    </source>
</evidence>
<dbReference type="RefSeq" id="WP_204199951.1">
    <property type="nucleotide sequence ID" value="NZ_JAFEMC010000005.1"/>
</dbReference>
<name>A0ABS2DA89_9SPHN</name>
<comment type="caution">
    <text evidence="1">The sequence shown here is derived from an EMBL/GenBank/DDBJ whole genome shotgun (WGS) entry which is preliminary data.</text>
</comment>
<reference evidence="1 2" key="1">
    <citation type="submission" date="2020-12" db="EMBL/GenBank/DDBJ databases">
        <title>Sphingomonas sp.</title>
        <authorList>
            <person name="Kim M.K."/>
        </authorList>
    </citation>
    <scope>NUCLEOTIDE SEQUENCE [LARGE SCALE GENOMIC DNA]</scope>
    <source>
        <strain evidence="1 2">BT552</strain>
    </source>
</reference>
<dbReference type="Proteomes" id="UP000763641">
    <property type="component" value="Unassembled WGS sequence"/>
</dbReference>